<feature type="compositionally biased region" description="Basic and acidic residues" evidence="1">
    <location>
        <begin position="102"/>
        <end position="115"/>
    </location>
</feature>
<dbReference type="Gramene" id="TraesPARA_EIv1.0_2453210.1">
    <property type="protein sequence ID" value="TraesPARA_EIv1.0_2453210.1.CDS1"/>
    <property type="gene ID" value="TraesPARA_EIv1.0_2453210"/>
</dbReference>
<reference evidence="3" key="2">
    <citation type="submission" date="2018-10" db="UniProtKB">
        <authorList>
            <consortium name="EnsemblPlants"/>
        </authorList>
    </citation>
    <scope>IDENTIFICATION</scope>
</reference>
<dbReference type="Gramene" id="TraesJAG7B03G04182540.1">
    <property type="protein sequence ID" value="TraesJAG7B03G04182540.1.CDS1"/>
    <property type="gene ID" value="TraesJAG7B03G04182540"/>
</dbReference>
<dbReference type="Gramene" id="TraesARI7B03G04091530.1">
    <property type="protein sequence ID" value="TraesARI7B03G04091530.1.CDS1"/>
    <property type="gene ID" value="TraesARI7B03G04091530"/>
</dbReference>
<evidence type="ECO:0000256" key="2">
    <source>
        <dbReference type="SAM" id="SignalP"/>
    </source>
</evidence>
<evidence type="ECO:0000313" key="3">
    <source>
        <dbReference type="EnsemblPlants" id="TraesCS7B02G326600.1.cds1"/>
    </source>
</evidence>
<dbReference type="Gramene" id="TraesCAD_scaffold_044038_01G000100.1">
    <property type="protein sequence ID" value="TraesCAD_scaffold_044038_01G000100.1"/>
    <property type="gene ID" value="TraesCAD_scaffold_044038_01G000100"/>
</dbReference>
<dbReference type="OMA" id="HDHGHRV"/>
<dbReference type="Gramene" id="TraesCS7B02G326600.1">
    <property type="protein sequence ID" value="TraesCS7B02G326600.1.cds1"/>
    <property type="gene ID" value="TraesCS7B02G326600"/>
</dbReference>
<keyword evidence="4" id="KW-1185">Reference proteome</keyword>
<name>A0A3B6SL48_WHEAT</name>
<dbReference type="Gramene" id="TraesROB_scaffold_010671_01G000200.1">
    <property type="protein sequence ID" value="TraesROB_scaffold_010671_01G000200.1"/>
    <property type="gene ID" value="TraesROB_scaffold_010671_01G000200"/>
</dbReference>
<feature type="chain" id="PRO_5043180702" evidence="2">
    <location>
        <begin position="26"/>
        <end position="126"/>
    </location>
</feature>
<dbReference type="PANTHER" id="PTHR36705:SF14">
    <property type="entry name" value="CLE FAMILY OSCLE603 PROTEIN"/>
    <property type="match status" value="1"/>
</dbReference>
<organism evidence="3">
    <name type="scientific">Triticum aestivum</name>
    <name type="common">Wheat</name>
    <dbReference type="NCBI Taxonomy" id="4565"/>
    <lineage>
        <taxon>Eukaryota</taxon>
        <taxon>Viridiplantae</taxon>
        <taxon>Streptophyta</taxon>
        <taxon>Embryophyta</taxon>
        <taxon>Tracheophyta</taxon>
        <taxon>Spermatophyta</taxon>
        <taxon>Magnoliopsida</taxon>
        <taxon>Liliopsida</taxon>
        <taxon>Poales</taxon>
        <taxon>Poaceae</taxon>
        <taxon>BOP clade</taxon>
        <taxon>Pooideae</taxon>
        <taxon>Triticodae</taxon>
        <taxon>Triticeae</taxon>
        <taxon>Triticinae</taxon>
        <taxon>Triticum</taxon>
    </lineage>
</organism>
<feature type="signal peptide" evidence="2">
    <location>
        <begin position="1"/>
        <end position="25"/>
    </location>
</feature>
<sequence>MRRRRWARAAALCLAIAVLLQLAVAHGAGAWAARMPAFSTRARGRAAQRWPSMPVHHAVPKPSPRAGARAVAFDATATAAAARCNSKSKTSAAWKRKPTAGGRDDAACDEDDKRRIPTGPNPLHNR</sequence>
<feature type="region of interest" description="Disordered" evidence="1">
    <location>
        <begin position="84"/>
        <end position="126"/>
    </location>
</feature>
<dbReference type="Gramene" id="TraesNOR7B03G04246510.1">
    <property type="protein sequence ID" value="TraesNOR7B03G04246510.1.CDS1"/>
    <property type="gene ID" value="TraesNOR7B03G04246510"/>
</dbReference>
<dbReference type="AlphaFoldDB" id="A0A3B6SL48"/>
<dbReference type="EnsemblPlants" id="TraesCS7B02G326600.1">
    <property type="protein sequence ID" value="TraesCS7B02G326600.1.cds1"/>
    <property type="gene ID" value="TraesCS7B02G326600"/>
</dbReference>
<dbReference type="Gramene" id="TraesSYM7B03G04249240.1">
    <property type="protein sequence ID" value="TraesSYM7B03G04249240.1.CDS1"/>
    <property type="gene ID" value="TraesSYM7B03G04249240"/>
</dbReference>
<protein>
    <submittedName>
        <fullName evidence="3">Uncharacterized protein</fullName>
    </submittedName>
</protein>
<dbReference type="RefSeq" id="XP_044432926.1">
    <property type="nucleotide sequence ID" value="XM_044576991.1"/>
</dbReference>
<feature type="region of interest" description="Disordered" evidence="1">
    <location>
        <begin position="47"/>
        <end position="66"/>
    </location>
</feature>
<dbReference type="PANTHER" id="PTHR36705">
    <property type="entry name" value="CLAVATA3/ESR (CLE)-RELATED PROTEIN 20"/>
    <property type="match status" value="1"/>
</dbReference>
<dbReference type="GeneID" id="123159162"/>
<keyword evidence="2" id="KW-0732">Signal</keyword>
<gene>
    <name evidence="3" type="primary">LOC123159162</name>
</gene>
<dbReference type="Gramene" id="TraesCLE_scaffold_007698_01G000100.1">
    <property type="protein sequence ID" value="TraesCLE_scaffold_007698_01G000100.1"/>
    <property type="gene ID" value="TraesCLE_scaffold_007698_01G000100"/>
</dbReference>
<dbReference type="Gramene" id="TraesJUL7B03G04239230.1">
    <property type="protein sequence ID" value="TraesJUL7B03G04239230.1.CDS1"/>
    <property type="gene ID" value="TraesJUL7B03G04239230"/>
</dbReference>
<dbReference type="Proteomes" id="UP000019116">
    <property type="component" value="Chromosome 7B"/>
</dbReference>
<dbReference type="Gramene" id="TraesSTA7B03G04196220.1">
    <property type="protein sequence ID" value="TraesSTA7B03G04196220.1.CDS1"/>
    <property type="gene ID" value="TraesSTA7B03G04196220"/>
</dbReference>
<evidence type="ECO:0000256" key="1">
    <source>
        <dbReference type="SAM" id="MobiDB-lite"/>
    </source>
</evidence>
<proteinExistence type="predicted"/>
<evidence type="ECO:0000313" key="4">
    <source>
        <dbReference type="Proteomes" id="UP000019116"/>
    </source>
</evidence>
<reference evidence="3" key="1">
    <citation type="submission" date="2018-08" db="EMBL/GenBank/DDBJ databases">
        <authorList>
            <person name="Rossello M."/>
        </authorList>
    </citation>
    <scope>NUCLEOTIDE SEQUENCE [LARGE SCALE GENOMIC DNA]</scope>
    <source>
        <strain evidence="3">cv. Chinese Spring</strain>
    </source>
</reference>
<dbReference type="OrthoDB" id="691171at2759"/>
<accession>A0A3B6SL48</accession>
<dbReference type="Gramene" id="TraesLDM7B03G04203430.1">
    <property type="protein sequence ID" value="TraesLDM7B03G04203430.1.CDS1"/>
    <property type="gene ID" value="TraesLDM7B03G04203430"/>
</dbReference>
<dbReference type="Gramene" id="TraesCS7B03G0875500.1">
    <property type="protein sequence ID" value="TraesCS7B03G0875500.1.CDS1"/>
    <property type="gene ID" value="TraesCS7B03G0875500"/>
</dbReference>